<feature type="chain" id="PRO_5017579979" description="Secreted protein" evidence="1">
    <location>
        <begin position="24"/>
        <end position="327"/>
    </location>
</feature>
<evidence type="ECO:0000256" key="1">
    <source>
        <dbReference type="SAM" id="SignalP"/>
    </source>
</evidence>
<evidence type="ECO:0000313" key="2">
    <source>
        <dbReference type="EMBL" id="RED16861.1"/>
    </source>
</evidence>
<accession>A0A3D9FIC1</accession>
<evidence type="ECO:0000313" key="3">
    <source>
        <dbReference type="Proteomes" id="UP000256310"/>
    </source>
</evidence>
<dbReference type="Pfam" id="PF20311">
    <property type="entry name" value="DUF6607"/>
    <property type="match status" value="1"/>
</dbReference>
<keyword evidence="1" id="KW-0732">Signal</keyword>
<comment type="caution">
    <text evidence="2">The sequence shown here is derived from an EMBL/GenBank/DDBJ whole genome shotgun (WGS) entry which is preliminary data.</text>
</comment>
<dbReference type="Proteomes" id="UP000256310">
    <property type="component" value="Unassembled WGS sequence"/>
</dbReference>
<proteinExistence type="predicted"/>
<protein>
    <recommendedName>
        <fullName evidence="4">Secreted protein</fullName>
    </recommendedName>
</protein>
<organism evidence="2 3">
    <name type="scientific">Parasphingopyxis lamellibrachiae</name>
    <dbReference type="NCBI Taxonomy" id="680125"/>
    <lineage>
        <taxon>Bacteria</taxon>
        <taxon>Pseudomonadati</taxon>
        <taxon>Pseudomonadota</taxon>
        <taxon>Alphaproteobacteria</taxon>
        <taxon>Sphingomonadales</taxon>
        <taxon>Sphingomonadaceae</taxon>
        <taxon>Parasphingopyxis</taxon>
    </lineage>
</organism>
<dbReference type="EMBL" id="QRDP01000004">
    <property type="protein sequence ID" value="RED16861.1"/>
    <property type="molecule type" value="Genomic_DNA"/>
</dbReference>
<dbReference type="AlphaFoldDB" id="A0A3D9FIC1"/>
<dbReference type="InterPro" id="IPR046715">
    <property type="entry name" value="DUF6607"/>
</dbReference>
<keyword evidence="3" id="KW-1185">Reference proteome</keyword>
<evidence type="ECO:0008006" key="4">
    <source>
        <dbReference type="Google" id="ProtNLM"/>
    </source>
</evidence>
<sequence>MKLKTALLGAALLATMPFAPALADRPVAAATTAEDQASFEADRAIILSMAGNYRVSFDMQESTSWRSDYAAIAPKMSGGFENIRVIEDTGRTIVLQHILVVGNEDNPVVVKHWRQDWVYEPETYLAYEGEGVWTVQDVPERMRRGRWSQTVWQVDDSPRYGGWGEWTEEGGIPRWRSNWTLRPLARRDAVREPVYDRYLSINRHSPTPGGWIHWQDNIKQGLVDGETVPFVQEYVLNTYSRTENYDPAPGDSYWANTARYWAAVRAAWAEVIAANGGITLTEEPNMGNTIASTIYTLAQDIDAGTRDEAAAIAEAEAAIRASHGGTE</sequence>
<feature type="signal peptide" evidence="1">
    <location>
        <begin position="1"/>
        <end position="23"/>
    </location>
</feature>
<reference evidence="2 3" key="1">
    <citation type="submission" date="2018-07" db="EMBL/GenBank/DDBJ databases">
        <title>Genomic Encyclopedia of Type Strains, Phase IV (KMG-IV): sequencing the most valuable type-strain genomes for metagenomic binning, comparative biology and taxonomic classification.</title>
        <authorList>
            <person name="Goeker M."/>
        </authorList>
    </citation>
    <scope>NUCLEOTIDE SEQUENCE [LARGE SCALE GENOMIC DNA]</scope>
    <source>
        <strain evidence="2 3">DSM 26725</strain>
    </source>
</reference>
<dbReference type="OrthoDB" id="8564954at2"/>
<name>A0A3D9FIC1_9SPHN</name>
<gene>
    <name evidence="2" type="ORF">DFR46_1893</name>
</gene>